<evidence type="ECO:0000256" key="10">
    <source>
        <dbReference type="ARBA" id="ARBA00022990"/>
    </source>
</evidence>
<dbReference type="EMBL" id="LR999451">
    <property type="protein sequence ID" value="CAE5958255.1"/>
    <property type="molecule type" value="Genomic_DNA"/>
</dbReference>
<dbReference type="SUPFAM" id="SSF46938">
    <property type="entry name" value="CRAL/TRIO N-terminal domain"/>
    <property type="match status" value="1"/>
</dbReference>
<dbReference type="InterPro" id="IPR001251">
    <property type="entry name" value="CRAL-TRIO_dom"/>
</dbReference>
<dbReference type="AlphaFoldDB" id="A0A8S1ZP32"/>
<dbReference type="InterPro" id="IPR056794">
    <property type="entry name" value="PATL1-6_C_GOLD"/>
</dbReference>
<evidence type="ECO:0000256" key="11">
    <source>
        <dbReference type="ARBA" id="ARBA00023121"/>
    </source>
</evidence>
<dbReference type="SUPFAM" id="SSF101576">
    <property type="entry name" value="Supernatant protein factor (SPF), C-terminal domain"/>
    <property type="match status" value="1"/>
</dbReference>
<dbReference type="PANTHER" id="PTHR45932:SF27">
    <property type="entry name" value="PATELLIN-2"/>
    <property type="match status" value="1"/>
</dbReference>
<comment type="subcellular location">
    <subcellularLocation>
        <location evidence="2">Cytoplasm</location>
    </subcellularLocation>
    <subcellularLocation>
        <location evidence="1">Membrane</location>
        <topology evidence="1">Peripheral membrane protein</topology>
    </subcellularLocation>
</comment>
<evidence type="ECO:0000256" key="9">
    <source>
        <dbReference type="ARBA" id="ARBA00022843"/>
    </source>
</evidence>
<keyword evidence="6" id="KW-1017">Isopeptide bond</keyword>
<comment type="similarity">
    <text evidence="3">Belongs to the patellin family.</text>
</comment>
<dbReference type="PRINTS" id="PR00180">
    <property type="entry name" value="CRETINALDHBP"/>
</dbReference>
<keyword evidence="7" id="KW-0597">Phosphoprotein</keyword>
<dbReference type="Pfam" id="PF03765">
    <property type="entry name" value="CRAL_TRIO_N"/>
    <property type="match status" value="1"/>
</dbReference>
<dbReference type="Pfam" id="PF00650">
    <property type="entry name" value="CRAL_TRIO"/>
    <property type="match status" value="1"/>
</dbReference>
<feature type="domain" description="CRAL-TRIO" evidence="16">
    <location>
        <begin position="408"/>
        <end position="580"/>
    </location>
</feature>
<dbReference type="GO" id="GO:0016020">
    <property type="term" value="C:membrane"/>
    <property type="evidence" value="ECO:0007669"/>
    <property type="project" value="UniProtKB-SubCell"/>
</dbReference>
<dbReference type="GO" id="GO:0002020">
    <property type="term" value="F:protease binding"/>
    <property type="evidence" value="ECO:0007669"/>
    <property type="project" value="UniProtKB-ARBA"/>
</dbReference>
<protein>
    <recommendedName>
        <fullName evidence="20">Patellin-2</fullName>
    </recommendedName>
</protein>
<keyword evidence="5" id="KW-0963">Cytoplasm</keyword>
<evidence type="ECO:0000256" key="12">
    <source>
        <dbReference type="ARBA" id="ARBA00023136"/>
    </source>
</evidence>
<evidence type="ECO:0000256" key="3">
    <source>
        <dbReference type="ARBA" id="ARBA00007155"/>
    </source>
</evidence>
<keyword evidence="8" id="KW-0132">Cell division</keyword>
<evidence type="ECO:0000256" key="14">
    <source>
        <dbReference type="ARBA" id="ARBA00053702"/>
    </source>
</evidence>
<evidence type="ECO:0000256" key="13">
    <source>
        <dbReference type="ARBA" id="ARBA00023306"/>
    </source>
</evidence>
<dbReference type="Proteomes" id="UP000682877">
    <property type="component" value="Chromosome 1"/>
</dbReference>
<evidence type="ECO:0000259" key="17">
    <source>
        <dbReference type="PROSITE" id="PS50866"/>
    </source>
</evidence>
<dbReference type="InterPro" id="IPR009038">
    <property type="entry name" value="GOLD_dom"/>
</dbReference>
<dbReference type="GO" id="GO:0051301">
    <property type="term" value="P:cell division"/>
    <property type="evidence" value="ECO:0007669"/>
    <property type="project" value="UniProtKB-KW"/>
</dbReference>
<proteinExistence type="inferred from homology"/>
<dbReference type="FunFam" id="2.60.120.680:FF:000008">
    <property type="entry name" value="PATELLIN 2"/>
    <property type="match status" value="1"/>
</dbReference>
<keyword evidence="9" id="KW-0832">Ubl conjugation</keyword>
<name>A0A8S1ZP32_ARAAE</name>
<dbReference type="InterPro" id="IPR036273">
    <property type="entry name" value="CRAL/TRIO_N_dom_sf"/>
</dbReference>
<dbReference type="SUPFAM" id="SSF52087">
    <property type="entry name" value="CRAL/TRIO domain"/>
    <property type="match status" value="1"/>
</dbReference>
<evidence type="ECO:0000256" key="2">
    <source>
        <dbReference type="ARBA" id="ARBA00004496"/>
    </source>
</evidence>
<evidence type="ECO:0000259" key="16">
    <source>
        <dbReference type="PROSITE" id="PS50191"/>
    </source>
</evidence>
<dbReference type="CDD" id="cd00170">
    <property type="entry name" value="SEC14"/>
    <property type="match status" value="1"/>
</dbReference>
<keyword evidence="11" id="KW-0446">Lipid-binding</keyword>
<dbReference type="InterPro" id="IPR036865">
    <property type="entry name" value="CRAL-TRIO_dom_sf"/>
</dbReference>
<evidence type="ECO:0000256" key="8">
    <source>
        <dbReference type="ARBA" id="ARBA00022618"/>
    </source>
</evidence>
<dbReference type="Pfam" id="PF25099">
    <property type="entry name" value="GOLD_PATL1_C"/>
    <property type="match status" value="1"/>
</dbReference>
<gene>
    <name evidence="18" type="ORF">AARE701A_LOCUS1873</name>
</gene>
<dbReference type="Gene3D" id="3.40.525.10">
    <property type="entry name" value="CRAL-TRIO lipid binding domain"/>
    <property type="match status" value="1"/>
</dbReference>
<dbReference type="SMART" id="SM00516">
    <property type="entry name" value="SEC14"/>
    <property type="match status" value="1"/>
</dbReference>
<dbReference type="PANTHER" id="PTHR45932">
    <property type="entry name" value="PATELLIN-1"/>
    <property type="match status" value="1"/>
</dbReference>
<keyword evidence="12" id="KW-0472">Membrane</keyword>
<feature type="compositionally biased region" description="Low complexity" evidence="15">
    <location>
        <begin position="245"/>
        <end position="256"/>
    </location>
</feature>
<reference evidence="18" key="1">
    <citation type="submission" date="2021-01" db="EMBL/GenBank/DDBJ databases">
        <authorList>
            <person name="Bezrukov I."/>
        </authorList>
    </citation>
    <scope>NUCLEOTIDE SEQUENCE</scope>
</reference>
<dbReference type="PROSITE" id="PS50191">
    <property type="entry name" value="CRAL_TRIO"/>
    <property type="match status" value="1"/>
</dbReference>
<feature type="region of interest" description="Disordered" evidence="15">
    <location>
        <begin position="116"/>
        <end position="273"/>
    </location>
</feature>
<feature type="compositionally biased region" description="Basic and acidic residues" evidence="15">
    <location>
        <begin position="128"/>
        <end position="165"/>
    </location>
</feature>
<sequence>MAQEEIQKPAASITASVPVKDDTPAPVKEVEVPVATEKAVAAPAPEEKVVSEKEVVVAVPETEVTAVKEEEVVTGKEILQSESFKEEGYLASELPEAEKNALAELKEMVREALNKREFTAPPPPPAPVKEEKVEEKKTEETEEKKEEVKTEEKSVEAETKTEEKSVAPATVETKKEEILAAPAPIVAETKKEEKSVAPTPVETTPAAPVVAETKKEEISAAPTPVETKPAAPVTTETKVEEKVVPVETTPAASVVTETKEEEKATPVVDETKKEEKASASAPVKRAVSKFIKDIFVSVTTTTEKKKEEEKPAVVTIEKAFAADQEEETKTVEATEESIVSITLPETAAYVEPEEVSIWGIPLLEDERSDVILLKFLRARDFKVKEAFTMLKNTVQWRKENNIDDLVPEDLEGSEFEKLVFTHGVDKQGHVVIYSSYGEFQNKEIFADKEKLSKFLKWRIQFQEKCVRSLDFSPEAKSSFVFVSDFRNAPGLGQRALWQFIKRAVKQFEDNYPEFVAKELFINVPWWYIPYYKTFGSIITSPRTRSKMVLSGPSKSAETIFKYVAPEVVPVKYGGLSKESPFTVEDGVTEAVIKSTSKYTIDLPATEGSTLSWELRVLGADVSYGAQFEPSNEASYTVIVSKNRKIGLTDEPVITDSFKASEPGKIVITIDNQTNKKKKVLYRSKTQA</sequence>
<evidence type="ECO:0008006" key="20">
    <source>
        <dbReference type="Google" id="ProtNLM"/>
    </source>
</evidence>
<dbReference type="PROSITE" id="PS50866">
    <property type="entry name" value="GOLD"/>
    <property type="match status" value="1"/>
</dbReference>
<evidence type="ECO:0000256" key="1">
    <source>
        <dbReference type="ARBA" id="ARBA00004170"/>
    </source>
</evidence>
<dbReference type="InterPro" id="IPR036598">
    <property type="entry name" value="GOLD_dom_sf"/>
</dbReference>
<dbReference type="GO" id="GO:0005737">
    <property type="term" value="C:cytoplasm"/>
    <property type="evidence" value="ECO:0007669"/>
    <property type="project" value="UniProtKB-SubCell"/>
</dbReference>
<dbReference type="Gene3D" id="2.60.120.680">
    <property type="entry name" value="GOLD domain"/>
    <property type="match status" value="1"/>
</dbReference>
<keyword evidence="19" id="KW-1185">Reference proteome</keyword>
<dbReference type="FunFam" id="3.40.525.10:FF:000025">
    <property type="entry name" value="PATELLIN 2"/>
    <property type="match status" value="1"/>
</dbReference>
<feature type="domain" description="GOLD" evidence="17">
    <location>
        <begin position="584"/>
        <end position="685"/>
    </location>
</feature>
<dbReference type="SMART" id="SM01100">
    <property type="entry name" value="CRAL_TRIO_N"/>
    <property type="match status" value="1"/>
</dbReference>
<accession>A0A8S1ZP32</accession>
<evidence type="ECO:0000313" key="19">
    <source>
        <dbReference type="Proteomes" id="UP000682877"/>
    </source>
</evidence>
<keyword evidence="10" id="KW-0007">Acetylation</keyword>
<evidence type="ECO:0000256" key="5">
    <source>
        <dbReference type="ARBA" id="ARBA00022490"/>
    </source>
</evidence>
<comment type="function">
    <text evidence="14">Carrier protein that may be involved in membrane-trafficking events associated with cell plate formation during cytokinesis. Binds to some hydrophobic molecules such as phosphoinositides and promotes their transfer between the different cellular sites.</text>
</comment>
<organism evidence="18 19">
    <name type="scientific">Arabidopsis arenosa</name>
    <name type="common">Sand rock-cress</name>
    <name type="synonym">Cardaminopsis arenosa</name>
    <dbReference type="NCBI Taxonomy" id="38785"/>
    <lineage>
        <taxon>Eukaryota</taxon>
        <taxon>Viridiplantae</taxon>
        <taxon>Streptophyta</taxon>
        <taxon>Embryophyta</taxon>
        <taxon>Tracheophyta</taxon>
        <taxon>Spermatophyta</taxon>
        <taxon>Magnoliopsida</taxon>
        <taxon>eudicotyledons</taxon>
        <taxon>Gunneridae</taxon>
        <taxon>Pentapetalae</taxon>
        <taxon>rosids</taxon>
        <taxon>malvids</taxon>
        <taxon>Brassicales</taxon>
        <taxon>Brassicaceae</taxon>
        <taxon>Camelineae</taxon>
        <taxon>Arabidopsis</taxon>
    </lineage>
</organism>
<evidence type="ECO:0000313" key="18">
    <source>
        <dbReference type="EMBL" id="CAE5958255.1"/>
    </source>
</evidence>
<dbReference type="InterPro" id="IPR044834">
    <property type="entry name" value="PATL"/>
</dbReference>
<feature type="compositionally biased region" description="Basic and acidic residues" evidence="15">
    <location>
        <begin position="257"/>
        <end position="273"/>
    </location>
</feature>
<evidence type="ECO:0000256" key="15">
    <source>
        <dbReference type="SAM" id="MobiDB-lite"/>
    </source>
</evidence>
<keyword evidence="4" id="KW-0813">Transport</keyword>
<feature type="region of interest" description="Disordered" evidence="15">
    <location>
        <begin position="1"/>
        <end position="26"/>
    </location>
</feature>
<feature type="compositionally biased region" description="Low complexity" evidence="15">
    <location>
        <begin position="196"/>
        <end position="211"/>
    </location>
</feature>
<evidence type="ECO:0000256" key="4">
    <source>
        <dbReference type="ARBA" id="ARBA00022448"/>
    </source>
</evidence>
<evidence type="ECO:0000256" key="7">
    <source>
        <dbReference type="ARBA" id="ARBA00022553"/>
    </source>
</evidence>
<dbReference type="InterPro" id="IPR011074">
    <property type="entry name" value="CRAL/TRIO_N_dom"/>
</dbReference>
<evidence type="ECO:0000256" key="6">
    <source>
        <dbReference type="ARBA" id="ARBA00022499"/>
    </source>
</evidence>
<keyword evidence="13" id="KW-0131">Cell cycle</keyword>
<dbReference type="GO" id="GO:0008289">
    <property type="term" value="F:lipid binding"/>
    <property type="evidence" value="ECO:0007669"/>
    <property type="project" value="UniProtKB-KW"/>
</dbReference>